<sequence length="592" mass="66856">MSMEEPTFQGSIDLSFLNELDIDDYFKKTHPSNWHPMDYITARCAESLAPFMAGLEEIGKLRPPPSAFARRWTSFMKSEAGRLLEEKSLGLVAIRRNTELQTVQLTKMQVGFASSTFDPTTLKTGILPSFRRIYLRHPKRPGAEELSQDKSKDIKGKGVSKRQRADQGDMREATVTSAEDADPMDYDTIIPETTAIRHSSPAVDSTVYRCSTPPPTMPELGSGIVLEGSMFWDMIGMSSTWRIGDVNISSSFDRSKSSILKACPVMNLCKDNIADFCHNGELQDFMDDSGFFAALDALPALPDMPQDYQDMLDNLFQGEISLEKLSERIDDLMKVPNPVPALNRYLFTSFQPLRTAFMNTKTIDPDMNERQYFRDYVVELLRGALFVHGLPYIWGEIYVPAVSYRKTNDADASGRGKFADGVTETGGHQILLSESSKLHRVQASKDQDDKMKLKRMLRDLLNYTILEMIKNKEQVKPSLKVFGTRTFKDTTELIAMDYHGMYRTYCLGSFKVVSSSNNVRNLKECWEMCLRFSLDVKAQVTERSEMGALADKEVIKLTKAARKLLTHTSFTPPKASGQAPHSPSKQRAHPRR</sequence>
<evidence type="ECO:0000313" key="3">
    <source>
        <dbReference type="Proteomes" id="UP000827284"/>
    </source>
</evidence>
<comment type="caution">
    <text evidence="2">The sequence shown here is derived from an EMBL/GenBank/DDBJ whole genome shotgun (WGS) entry which is preliminary data.</text>
</comment>
<evidence type="ECO:0000313" key="2">
    <source>
        <dbReference type="EMBL" id="GJJ71751.1"/>
    </source>
</evidence>
<proteinExistence type="predicted"/>
<feature type="region of interest" description="Disordered" evidence="1">
    <location>
        <begin position="138"/>
        <end position="180"/>
    </location>
</feature>
<organism evidence="2 3">
    <name type="scientific">Entomortierella parvispora</name>
    <dbReference type="NCBI Taxonomy" id="205924"/>
    <lineage>
        <taxon>Eukaryota</taxon>
        <taxon>Fungi</taxon>
        <taxon>Fungi incertae sedis</taxon>
        <taxon>Mucoromycota</taxon>
        <taxon>Mortierellomycotina</taxon>
        <taxon>Mortierellomycetes</taxon>
        <taxon>Mortierellales</taxon>
        <taxon>Mortierellaceae</taxon>
        <taxon>Entomortierella</taxon>
    </lineage>
</organism>
<feature type="region of interest" description="Disordered" evidence="1">
    <location>
        <begin position="568"/>
        <end position="592"/>
    </location>
</feature>
<keyword evidence="3" id="KW-1185">Reference proteome</keyword>
<protein>
    <submittedName>
        <fullName evidence="2">Uncharacterized protein</fullName>
    </submittedName>
</protein>
<name>A0A9P3H7W0_9FUNG</name>
<feature type="compositionally biased region" description="Basic and acidic residues" evidence="1">
    <location>
        <begin position="141"/>
        <end position="156"/>
    </location>
</feature>
<reference evidence="2" key="1">
    <citation type="submission" date="2021-11" db="EMBL/GenBank/DDBJ databases">
        <authorList>
            <person name="Herlambang A."/>
            <person name="Guo Y."/>
            <person name="Takashima Y."/>
            <person name="Nishizawa T."/>
        </authorList>
    </citation>
    <scope>NUCLEOTIDE SEQUENCE</scope>
    <source>
        <strain evidence="2">E1425</strain>
    </source>
</reference>
<feature type="compositionally biased region" description="Basic and acidic residues" evidence="1">
    <location>
        <begin position="163"/>
        <end position="172"/>
    </location>
</feature>
<dbReference type="OrthoDB" id="2432046at2759"/>
<dbReference type="AlphaFoldDB" id="A0A9P3H7W0"/>
<evidence type="ECO:0000256" key="1">
    <source>
        <dbReference type="SAM" id="MobiDB-lite"/>
    </source>
</evidence>
<reference evidence="2" key="2">
    <citation type="journal article" date="2022" name="Microbiol. Resour. Announc.">
        <title>Whole-Genome Sequence of Entomortierella parvispora E1425, a Mucoromycotan Fungus Associated with Burkholderiaceae-Related Endosymbiotic Bacteria.</title>
        <authorList>
            <person name="Herlambang A."/>
            <person name="Guo Y."/>
            <person name="Takashima Y."/>
            <person name="Narisawa K."/>
            <person name="Ohta H."/>
            <person name="Nishizawa T."/>
        </authorList>
    </citation>
    <scope>NUCLEOTIDE SEQUENCE</scope>
    <source>
        <strain evidence="2">E1425</strain>
    </source>
</reference>
<gene>
    <name evidence="2" type="ORF">EMPS_04108</name>
</gene>
<accession>A0A9P3H7W0</accession>
<dbReference type="EMBL" id="BQFW01000006">
    <property type="protein sequence ID" value="GJJ71751.1"/>
    <property type="molecule type" value="Genomic_DNA"/>
</dbReference>
<dbReference type="Proteomes" id="UP000827284">
    <property type="component" value="Unassembled WGS sequence"/>
</dbReference>